<dbReference type="Gene3D" id="3.90.70.10">
    <property type="entry name" value="Cysteine proteinases"/>
    <property type="match status" value="1"/>
</dbReference>
<evidence type="ECO:0000256" key="2">
    <source>
        <dbReference type="ARBA" id="ARBA00004123"/>
    </source>
</evidence>
<evidence type="ECO:0000256" key="12">
    <source>
        <dbReference type="ARBA" id="ARBA00023242"/>
    </source>
</evidence>
<dbReference type="InterPro" id="IPR001394">
    <property type="entry name" value="Peptidase_C19_UCH"/>
</dbReference>
<keyword evidence="7 15" id="KW-0378">Hydrolase</keyword>
<dbReference type="Pfam" id="PF02148">
    <property type="entry name" value="zf-UBP"/>
    <property type="match status" value="1"/>
</dbReference>
<dbReference type="AlphaFoldDB" id="A0AA88L6R8"/>
<dbReference type="EC" id="3.4.19.12" evidence="15"/>
<dbReference type="SUPFAM" id="SSF54001">
    <property type="entry name" value="Cysteine proteinases"/>
    <property type="match status" value="1"/>
</dbReference>
<dbReference type="InterPro" id="IPR050185">
    <property type="entry name" value="Ub_carboxyl-term_hydrolase"/>
</dbReference>
<evidence type="ECO:0000256" key="14">
    <source>
        <dbReference type="PROSITE-ProRule" id="PRU00502"/>
    </source>
</evidence>
<feature type="domain" description="UBP-type" evidence="18">
    <location>
        <begin position="4"/>
        <end position="126"/>
    </location>
</feature>
<proteinExistence type="inferred from homology"/>
<keyword evidence="12" id="KW-0539">Nucleus</keyword>
<dbReference type="SUPFAM" id="SSF57850">
    <property type="entry name" value="RING/U-box"/>
    <property type="match status" value="1"/>
</dbReference>
<sequence length="516" mass="58788">MNNNGCTHLSNFKAVKGTQPYRLVHAYFVACPSKEARKRKAKSCVCHTCQGYGSRLHACLHCIYFGCFTKSHIQMHCQQRKHYLAVDLCYGAVFCAQCGDYVYDREFEVIAHAHNRKALKALGLGEPFKPWEPSPIEADLLKQNFKRKRISGLSTIGLRGLINLGNTCFMSCIVQTLIHTPLLRDYFLSDRHMCRLPEKSDSCLVCEVSRLFQEFYTGKKNPLSLHKLLHMVWTHAKQLAGYEQQDAHEFFITTLDVLHRQCTFDEKSIVNGQNQTSCNCIIDQIFTGGLQSDVVCQACNGVSTTVDPFWDISLDLGPNSAVSSQGSSEPSSPSGSNNSSETFVSNGTLYPTSLIDCLERFTRPEHLGSASKIKCSRCGSYQESTKQLTMKKLPIVASFHLKRFEHFNRFHKKISTFISFPETLDMTPFLSHQRNLNNNGNFRNLRNDRKDQLYSLFAVVNHVGSLDSGHYTNYIRLHANEWYKCDDAQITKVKLQEVLDSQGYLLFYHKQILEYE</sequence>
<dbReference type="GO" id="GO:0016579">
    <property type="term" value="P:protein deubiquitination"/>
    <property type="evidence" value="ECO:0007669"/>
    <property type="project" value="InterPro"/>
</dbReference>
<evidence type="ECO:0000259" key="18">
    <source>
        <dbReference type="PROSITE" id="PS50271"/>
    </source>
</evidence>
<evidence type="ECO:0000256" key="16">
    <source>
        <dbReference type="SAM" id="MobiDB-lite"/>
    </source>
</evidence>
<evidence type="ECO:0000313" key="19">
    <source>
        <dbReference type="EMBL" id="KAK2714746.1"/>
    </source>
</evidence>
<dbReference type="GO" id="GO:0008270">
    <property type="term" value="F:zinc ion binding"/>
    <property type="evidence" value="ECO:0007669"/>
    <property type="project" value="UniProtKB-KW"/>
</dbReference>
<comment type="subcellular location">
    <subcellularLocation>
        <location evidence="2">Nucleus</location>
    </subcellularLocation>
</comment>
<keyword evidence="9" id="KW-0862">Zinc</keyword>
<keyword evidence="3 15" id="KW-0645">Protease</keyword>
<evidence type="ECO:0000256" key="6">
    <source>
        <dbReference type="ARBA" id="ARBA00022786"/>
    </source>
</evidence>
<evidence type="ECO:0000256" key="1">
    <source>
        <dbReference type="ARBA" id="ARBA00000707"/>
    </source>
</evidence>
<comment type="similarity">
    <text evidence="13">Belongs to the peptidase C19 family. UBP8 subfamily.</text>
</comment>
<dbReference type="GO" id="GO:0005634">
    <property type="term" value="C:nucleus"/>
    <property type="evidence" value="ECO:0007669"/>
    <property type="project" value="UniProtKB-SubCell"/>
</dbReference>
<dbReference type="PROSITE" id="PS50235">
    <property type="entry name" value="USP_3"/>
    <property type="match status" value="1"/>
</dbReference>
<dbReference type="PROSITE" id="PS50271">
    <property type="entry name" value="ZF_UBP"/>
    <property type="match status" value="1"/>
</dbReference>
<dbReference type="GO" id="GO:0004843">
    <property type="term" value="F:cysteine-type deubiquitinase activity"/>
    <property type="evidence" value="ECO:0007669"/>
    <property type="project" value="UniProtKB-UniRule"/>
</dbReference>
<dbReference type="InterPro" id="IPR013083">
    <property type="entry name" value="Znf_RING/FYVE/PHD"/>
</dbReference>
<dbReference type="InterPro" id="IPR028889">
    <property type="entry name" value="USP"/>
</dbReference>
<dbReference type="Gene3D" id="3.30.40.10">
    <property type="entry name" value="Zinc/RING finger domain, C3HC4 (zinc finger)"/>
    <property type="match status" value="1"/>
</dbReference>
<keyword evidence="10" id="KW-0805">Transcription regulation</keyword>
<evidence type="ECO:0000256" key="3">
    <source>
        <dbReference type="ARBA" id="ARBA00022670"/>
    </source>
</evidence>
<evidence type="ECO:0000256" key="8">
    <source>
        <dbReference type="ARBA" id="ARBA00022807"/>
    </source>
</evidence>
<dbReference type="GO" id="GO:0006508">
    <property type="term" value="P:proteolysis"/>
    <property type="evidence" value="ECO:0007669"/>
    <property type="project" value="UniProtKB-KW"/>
</dbReference>
<evidence type="ECO:0000256" key="15">
    <source>
        <dbReference type="RuleBase" id="RU366025"/>
    </source>
</evidence>
<organism evidence="19 20">
    <name type="scientific">Artemia franciscana</name>
    <name type="common">Brine shrimp</name>
    <name type="synonym">Artemia sanfranciscana</name>
    <dbReference type="NCBI Taxonomy" id="6661"/>
    <lineage>
        <taxon>Eukaryota</taxon>
        <taxon>Metazoa</taxon>
        <taxon>Ecdysozoa</taxon>
        <taxon>Arthropoda</taxon>
        <taxon>Crustacea</taxon>
        <taxon>Branchiopoda</taxon>
        <taxon>Anostraca</taxon>
        <taxon>Artemiidae</taxon>
        <taxon>Artemia</taxon>
    </lineage>
</organism>
<reference evidence="19" key="1">
    <citation type="submission" date="2023-07" db="EMBL/GenBank/DDBJ databases">
        <title>Chromosome-level genome assembly of Artemia franciscana.</title>
        <authorList>
            <person name="Jo E."/>
        </authorList>
    </citation>
    <scope>NUCLEOTIDE SEQUENCE</scope>
    <source>
        <tissue evidence="19">Whole body</tissue>
    </source>
</reference>
<dbReference type="Pfam" id="PF00443">
    <property type="entry name" value="UCH"/>
    <property type="match status" value="1"/>
</dbReference>
<dbReference type="EMBL" id="JAVRJZ010000013">
    <property type="protein sequence ID" value="KAK2714746.1"/>
    <property type="molecule type" value="Genomic_DNA"/>
</dbReference>
<keyword evidence="20" id="KW-1185">Reference proteome</keyword>
<dbReference type="PROSITE" id="PS00972">
    <property type="entry name" value="USP_1"/>
    <property type="match status" value="1"/>
</dbReference>
<feature type="region of interest" description="Disordered" evidence="16">
    <location>
        <begin position="320"/>
        <end position="342"/>
    </location>
</feature>
<comment type="caution">
    <text evidence="19">The sequence shown here is derived from an EMBL/GenBank/DDBJ whole genome shotgun (WGS) entry which is preliminary data.</text>
</comment>
<feature type="domain" description="USP" evidence="17">
    <location>
        <begin position="159"/>
        <end position="511"/>
    </location>
</feature>
<keyword evidence="4" id="KW-0479">Metal-binding</keyword>
<keyword evidence="5 14" id="KW-0863">Zinc-finger</keyword>
<dbReference type="InterPro" id="IPR001607">
    <property type="entry name" value="Znf_UBP"/>
</dbReference>
<dbReference type="CDD" id="cd02660">
    <property type="entry name" value="Peptidase_C19D"/>
    <property type="match status" value="1"/>
</dbReference>
<dbReference type="Proteomes" id="UP001187531">
    <property type="component" value="Unassembled WGS sequence"/>
</dbReference>
<evidence type="ECO:0000256" key="9">
    <source>
        <dbReference type="ARBA" id="ARBA00022833"/>
    </source>
</evidence>
<dbReference type="PANTHER" id="PTHR21646">
    <property type="entry name" value="UBIQUITIN CARBOXYL-TERMINAL HYDROLASE"/>
    <property type="match status" value="1"/>
</dbReference>
<name>A0AA88L6R8_ARTSF</name>
<evidence type="ECO:0000256" key="11">
    <source>
        <dbReference type="ARBA" id="ARBA00023163"/>
    </source>
</evidence>
<dbReference type="InterPro" id="IPR018200">
    <property type="entry name" value="USP_CS"/>
</dbReference>
<feature type="compositionally biased region" description="Low complexity" evidence="16">
    <location>
        <begin position="323"/>
        <end position="341"/>
    </location>
</feature>
<evidence type="ECO:0000259" key="17">
    <source>
        <dbReference type="PROSITE" id="PS50235"/>
    </source>
</evidence>
<evidence type="ECO:0000313" key="20">
    <source>
        <dbReference type="Proteomes" id="UP001187531"/>
    </source>
</evidence>
<evidence type="ECO:0000256" key="7">
    <source>
        <dbReference type="ARBA" id="ARBA00022801"/>
    </source>
</evidence>
<evidence type="ECO:0000256" key="13">
    <source>
        <dbReference type="ARBA" id="ARBA00038490"/>
    </source>
</evidence>
<evidence type="ECO:0000256" key="10">
    <source>
        <dbReference type="ARBA" id="ARBA00023015"/>
    </source>
</evidence>
<dbReference type="PROSITE" id="PS00973">
    <property type="entry name" value="USP_2"/>
    <property type="match status" value="1"/>
</dbReference>
<keyword evidence="11" id="KW-0804">Transcription</keyword>
<dbReference type="PANTHER" id="PTHR21646:SF33">
    <property type="entry name" value="UBIQUITIN CARBOXYL-TERMINAL HYDROLASE 22"/>
    <property type="match status" value="1"/>
</dbReference>
<accession>A0AA88L6R8</accession>
<keyword evidence="6 15" id="KW-0833">Ubl conjugation pathway</keyword>
<gene>
    <name evidence="19" type="ORF">QYM36_009086</name>
</gene>
<keyword evidence="8 15" id="KW-0788">Thiol protease</keyword>
<dbReference type="InterPro" id="IPR038765">
    <property type="entry name" value="Papain-like_cys_pep_sf"/>
</dbReference>
<protein>
    <recommendedName>
        <fullName evidence="15">Ubiquitin carboxyl-terminal hydrolase</fullName>
        <ecNumber evidence="15">3.4.19.12</ecNumber>
    </recommendedName>
</protein>
<evidence type="ECO:0000256" key="4">
    <source>
        <dbReference type="ARBA" id="ARBA00022723"/>
    </source>
</evidence>
<comment type="catalytic activity">
    <reaction evidence="1 15">
        <text>Thiol-dependent hydrolysis of ester, thioester, amide, peptide and isopeptide bonds formed by the C-terminal Gly of ubiquitin (a 76-residue protein attached to proteins as an intracellular targeting signal).</text>
        <dbReference type="EC" id="3.4.19.12"/>
    </reaction>
</comment>
<evidence type="ECO:0000256" key="5">
    <source>
        <dbReference type="ARBA" id="ARBA00022771"/>
    </source>
</evidence>